<gene>
    <name evidence="1" type="ORF">D6T64_02165</name>
</gene>
<dbReference type="OrthoDB" id="3781658at2"/>
<dbReference type="EMBL" id="QZVS01000049">
    <property type="protein sequence ID" value="RJT91320.1"/>
    <property type="molecule type" value="Genomic_DNA"/>
</dbReference>
<name>A0A3A5MMJ1_9MICO</name>
<dbReference type="RefSeq" id="WP_119971018.1">
    <property type="nucleotide sequence ID" value="NZ_JBHSQA010000031.1"/>
</dbReference>
<protein>
    <submittedName>
        <fullName evidence="1">Uncharacterized protein</fullName>
    </submittedName>
</protein>
<evidence type="ECO:0000313" key="1">
    <source>
        <dbReference type="EMBL" id="RJT91320.1"/>
    </source>
</evidence>
<dbReference type="Proteomes" id="UP000272015">
    <property type="component" value="Unassembled WGS sequence"/>
</dbReference>
<organism evidence="1 2">
    <name type="scientific">Cryobacterium melibiosiphilum</name>
    <dbReference type="NCBI Taxonomy" id="995039"/>
    <lineage>
        <taxon>Bacteria</taxon>
        <taxon>Bacillati</taxon>
        <taxon>Actinomycetota</taxon>
        <taxon>Actinomycetes</taxon>
        <taxon>Micrococcales</taxon>
        <taxon>Microbacteriaceae</taxon>
        <taxon>Cryobacterium</taxon>
    </lineage>
</organism>
<keyword evidence="2" id="KW-1185">Reference proteome</keyword>
<reference evidence="1 2" key="1">
    <citation type="submission" date="2018-09" db="EMBL/GenBank/DDBJ databases">
        <title>Novel species of Cryobacterium.</title>
        <authorList>
            <person name="Liu Q."/>
            <person name="Xin Y.-H."/>
        </authorList>
    </citation>
    <scope>NUCLEOTIDE SEQUENCE [LARGE SCALE GENOMIC DNA]</scope>
    <source>
        <strain evidence="1 2">Hh39</strain>
    </source>
</reference>
<evidence type="ECO:0000313" key="2">
    <source>
        <dbReference type="Proteomes" id="UP000272015"/>
    </source>
</evidence>
<dbReference type="AlphaFoldDB" id="A0A3A5MMJ1"/>
<sequence>MPTFPDPVAAADAASESMRALAHATRRIDDPSQTYDVLGNLIATVRSLGQVLDQVASAAPSKMIWMQPPGTPGASPGTPWSRRRLLTIPEPAKTLRSG</sequence>
<proteinExistence type="predicted"/>
<accession>A0A3A5MMJ1</accession>
<comment type="caution">
    <text evidence="1">The sequence shown here is derived from an EMBL/GenBank/DDBJ whole genome shotgun (WGS) entry which is preliminary data.</text>
</comment>